<comment type="caution">
    <text evidence="1">The sequence shown here is derived from an EMBL/GenBank/DDBJ whole genome shotgun (WGS) entry which is preliminary data.</text>
</comment>
<dbReference type="OrthoDB" id="10417397at2759"/>
<reference evidence="1" key="1">
    <citation type="submission" date="2019-01" db="EMBL/GenBank/DDBJ databases">
        <title>Colletotrichum abscissum LGMF1257.</title>
        <authorList>
            <person name="Baroncelli R."/>
        </authorList>
    </citation>
    <scope>NUCLEOTIDE SEQUENCE</scope>
    <source>
        <strain evidence="1">Ca142</strain>
    </source>
</reference>
<name>A0A9Q0AZ70_9PEZI</name>
<keyword evidence="2" id="KW-1185">Reference proteome</keyword>
<dbReference type="EMBL" id="SDAQ01000114">
    <property type="protein sequence ID" value="KAI3537468.1"/>
    <property type="molecule type" value="Genomic_DNA"/>
</dbReference>
<accession>A0A9Q0AZ70</accession>
<proteinExistence type="predicted"/>
<dbReference type="AlphaFoldDB" id="A0A9Q0AZ70"/>
<protein>
    <submittedName>
        <fullName evidence="1">Uncharacterized protein</fullName>
    </submittedName>
</protein>
<gene>
    <name evidence="1" type="ORF">CABS02_12129</name>
</gene>
<organism evidence="1 2">
    <name type="scientific">Colletotrichum abscissum</name>
    <dbReference type="NCBI Taxonomy" id="1671311"/>
    <lineage>
        <taxon>Eukaryota</taxon>
        <taxon>Fungi</taxon>
        <taxon>Dikarya</taxon>
        <taxon>Ascomycota</taxon>
        <taxon>Pezizomycotina</taxon>
        <taxon>Sordariomycetes</taxon>
        <taxon>Hypocreomycetidae</taxon>
        <taxon>Glomerellales</taxon>
        <taxon>Glomerellaceae</taxon>
        <taxon>Colletotrichum</taxon>
        <taxon>Colletotrichum acutatum species complex</taxon>
    </lineage>
</organism>
<evidence type="ECO:0000313" key="2">
    <source>
        <dbReference type="Proteomes" id="UP001056436"/>
    </source>
</evidence>
<evidence type="ECO:0000313" key="1">
    <source>
        <dbReference type="EMBL" id="KAI3537468.1"/>
    </source>
</evidence>
<sequence>MAIERMFRHLFGVDGLRHVDSRVVAVFVARWLTDFIVNRIRGGVEYAYLARP</sequence>
<dbReference type="Proteomes" id="UP001056436">
    <property type="component" value="Unassembled WGS sequence"/>
</dbReference>